<organism evidence="2 3">
    <name type="scientific">Alsobacter metallidurans</name>
    <dbReference type="NCBI Taxonomy" id="340221"/>
    <lineage>
        <taxon>Bacteria</taxon>
        <taxon>Pseudomonadati</taxon>
        <taxon>Pseudomonadota</taxon>
        <taxon>Alphaproteobacteria</taxon>
        <taxon>Hyphomicrobiales</taxon>
        <taxon>Alsobacteraceae</taxon>
        <taxon>Alsobacter</taxon>
    </lineage>
</organism>
<dbReference type="EMBL" id="BMES01000003">
    <property type="protein sequence ID" value="GGH32564.1"/>
    <property type="molecule type" value="Genomic_DNA"/>
</dbReference>
<dbReference type="PANTHER" id="PTHR45947">
    <property type="entry name" value="SULFOQUINOVOSYL TRANSFERASE SQD2"/>
    <property type="match status" value="1"/>
</dbReference>
<dbReference type="Gene3D" id="3.40.50.2000">
    <property type="entry name" value="Glycogen Phosphorylase B"/>
    <property type="match status" value="2"/>
</dbReference>
<proteinExistence type="predicted"/>
<feature type="domain" description="Glycosyltransferase subfamily 4-like N-terminal" evidence="1">
    <location>
        <begin position="18"/>
        <end position="187"/>
    </location>
</feature>
<dbReference type="CDD" id="cd03801">
    <property type="entry name" value="GT4_PimA-like"/>
    <property type="match status" value="1"/>
</dbReference>
<keyword evidence="3" id="KW-1185">Reference proteome</keyword>
<reference evidence="2" key="1">
    <citation type="journal article" date="2014" name="Int. J. Syst. Evol. Microbiol.">
        <title>Complete genome sequence of Corynebacterium casei LMG S-19264T (=DSM 44701T), isolated from a smear-ripened cheese.</title>
        <authorList>
            <consortium name="US DOE Joint Genome Institute (JGI-PGF)"/>
            <person name="Walter F."/>
            <person name="Albersmeier A."/>
            <person name="Kalinowski J."/>
            <person name="Ruckert C."/>
        </authorList>
    </citation>
    <scope>NUCLEOTIDE SEQUENCE</scope>
    <source>
        <strain evidence="2">CGMCC 1.12214</strain>
    </source>
</reference>
<evidence type="ECO:0000313" key="3">
    <source>
        <dbReference type="Proteomes" id="UP000603912"/>
    </source>
</evidence>
<dbReference type="SUPFAM" id="SSF53756">
    <property type="entry name" value="UDP-Glycosyltransferase/glycogen phosphorylase"/>
    <property type="match status" value="1"/>
</dbReference>
<dbReference type="RefSeq" id="WP_210318697.1">
    <property type="nucleotide sequence ID" value="NZ_BMES01000003.1"/>
</dbReference>
<gene>
    <name evidence="2" type="ORF">GCM10007036_44540</name>
</gene>
<keyword evidence="2" id="KW-0808">Transferase</keyword>
<evidence type="ECO:0000313" key="2">
    <source>
        <dbReference type="EMBL" id="GGH32564.1"/>
    </source>
</evidence>
<dbReference type="Pfam" id="PF13439">
    <property type="entry name" value="Glyco_transf_4"/>
    <property type="match status" value="1"/>
</dbReference>
<dbReference type="Pfam" id="PF13692">
    <property type="entry name" value="Glyco_trans_1_4"/>
    <property type="match status" value="1"/>
</dbReference>
<dbReference type="AlphaFoldDB" id="A0A917ID16"/>
<reference evidence="2" key="2">
    <citation type="submission" date="2020-09" db="EMBL/GenBank/DDBJ databases">
        <authorList>
            <person name="Sun Q."/>
            <person name="Zhou Y."/>
        </authorList>
    </citation>
    <scope>NUCLEOTIDE SEQUENCE</scope>
    <source>
        <strain evidence="2">CGMCC 1.12214</strain>
    </source>
</reference>
<evidence type="ECO:0000259" key="1">
    <source>
        <dbReference type="Pfam" id="PF13439"/>
    </source>
</evidence>
<dbReference type="PANTHER" id="PTHR45947:SF3">
    <property type="entry name" value="SULFOQUINOVOSYL TRANSFERASE SQD2"/>
    <property type="match status" value="1"/>
</dbReference>
<dbReference type="Proteomes" id="UP000603912">
    <property type="component" value="Unassembled WGS sequence"/>
</dbReference>
<dbReference type="GO" id="GO:0016758">
    <property type="term" value="F:hexosyltransferase activity"/>
    <property type="evidence" value="ECO:0007669"/>
    <property type="project" value="TreeGrafter"/>
</dbReference>
<protein>
    <submittedName>
        <fullName evidence="2">Glycosyl transferase</fullName>
    </submittedName>
</protein>
<sequence length="376" mass="38264">MNAADPSPRRILVTADAVGGVWTYAIDLAAGFARRGVETVLAVLGPAPDAAQRDAASAVSGLTVVETGLPLDWTAACDAELAATARRLAALADQHGVDTVHCHAPALIADAPFRVPVVVVNHSCLATWHAAMRGPDAPVPEDFAWRIARAGAGLAQADQVLAPTAAFADATARAYGLATAPSAVHNGRAAPIAAAPGGRLDPSVFTAGRLWDEAKGAAVFDAAAGCVDALMRAAGPLIGPNGARAGLNDAVALGSLTAPEMAEALARRPVFCSAAFYEPFGLSVLEAAQAGCALVLSDIPTFRELWDGVAVFTPPGDSDALAAALRDLLPDEAGRIALGEAARARSTRFTVDRMAAATLAAHAEVAGARSRRERAA</sequence>
<dbReference type="InterPro" id="IPR028098">
    <property type="entry name" value="Glyco_trans_4-like_N"/>
</dbReference>
<comment type="caution">
    <text evidence="2">The sequence shown here is derived from an EMBL/GenBank/DDBJ whole genome shotgun (WGS) entry which is preliminary data.</text>
</comment>
<accession>A0A917ID16</accession>
<name>A0A917ID16_9HYPH</name>
<dbReference type="InterPro" id="IPR050194">
    <property type="entry name" value="Glycosyltransferase_grp1"/>
</dbReference>